<comment type="caution">
    <text evidence="1">The sequence shown here is derived from an EMBL/GenBank/DDBJ whole genome shotgun (WGS) entry which is preliminary data.</text>
</comment>
<reference evidence="1 2" key="1">
    <citation type="journal article" date="2021" name="Plant Biotechnol. J.">
        <title>Multi-omics assisted identification of the key and species-specific regulatory components of drought-tolerant mechanisms in Gossypium stocksii.</title>
        <authorList>
            <person name="Yu D."/>
            <person name="Ke L."/>
            <person name="Zhang D."/>
            <person name="Wu Y."/>
            <person name="Sun Y."/>
            <person name="Mei J."/>
            <person name="Sun J."/>
            <person name="Sun Y."/>
        </authorList>
    </citation>
    <scope>NUCLEOTIDE SEQUENCE [LARGE SCALE GENOMIC DNA]</scope>
    <source>
        <strain evidence="2">cv. E1</strain>
        <tissue evidence="1">Leaf</tissue>
    </source>
</reference>
<gene>
    <name evidence="1" type="ORF">J1N35_031195</name>
</gene>
<proteinExistence type="predicted"/>
<dbReference type="SUPFAM" id="SSF52047">
    <property type="entry name" value="RNI-like"/>
    <property type="match status" value="1"/>
</dbReference>
<name>A0A9D3V1C9_9ROSI</name>
<organism evidence="1 2">
    <name type="scientific">Gossypium stocksii</name>
    <dbReference type="NCBI Taxonomy" id="47602"/>
    <lineage>
        <taxon>Eukaryota</taxon>
        <taxon>Viridiplantae</taxon>
        <taxon>Streptophyta</taxon>
        <taxon>Embryophyta</taxon>
        <taxon>Tracheophyta</taxon>
        <taxon>Spermatophyta</taxon>
        <taxon>Magnoliopsida</taxon>
        <taxon>eudicotyledons</taxon>
        <taxon>Gunneridae</taxon>
        <taxon>Pentapetalae</taxon>
        <taxon>rosids</taxon>
        <taxon>malvids</taxon>
        <taxon>Malvales</taxon>
        <taxon>Malvaceae</taxon>
        <taxon>Malvoideae</taxon>
        <taxon>Gossypium</taxon>
    </lineage>
</organism>
<keyword evidence="2" id="KW-1185">Reference proteome</keyword>
<evidence type="ECO:0000313" key="2">
    <source>
        <dbReference type="Proteomes" id="UP000828251"/>
    </source>
</evidence>
<protein>
    <submittedName>
        <fullName evidence="1">Uncharacterized protein</fullName>
    </submittedName>
</protein>
<dbReference type="Proteomes" id="UP000828251">
    <property type="component" value="Unassembled WGS sequence"/>
</dbReference>
<accession>A0A9D3V1C9</accession>
<evidence type="ECO:0000313" key="1">
    <source>
        <dbReference type="EMBL" id="KAH1066208.1"/>
    </source>
</evidence>
<dbReference type="AlphaFoldDB" id="A0A9D3V1C9"/>
<dbReference type="EMBL" id="JAIQCV010000009">
    <property type="protein sequence ID" value="KAH1066208.1"/>
    <property type="molecule type" value="Genomic_DNA"/>
</dbReference>
<sequence>MEKEDWISGLQAPKLEYLEFREHCLSGSTMTASPSLGLAIMDIGHLYMFRTSCFEDEHANLLQFDNLIHLKIGCCQNNIIPSILQHSPHLKLLIIDEFLSSNEAFTWSLQNRSPSV</sequence>